<keyword evidence="1" id="KW-0808">Transferase</keyword>
<comment type="caution">
    <text evidence="10">The sequence shown here is derived from an EMBL/GenBank/DDBJ whole genome shotgun (WGS) entry which is preliminary data.</text>
</comment>
<dbReference type="InterPro" id="IPR004026">
    <property type="entry name" value="Ada_DNA_repair_Zn-bd"/>
</dbReference>
<dbReference type="Proteomes" id="UP000749471">
    <property type="component" value="Unassembled WGS sequence"/>
</dbReference>
<keyword evidence="3" id="KW-0227">DNA damage</keyword>
<dbReference type="EMBL" id="JAHLPM010000032">
    <property type="protein sequence ID" value="MBU5440321.1"/>
    <property type="molecule type" value="Genomic_DNA"/>
</dbReference>
<evidence type="ECO:0000256" key="3">
    <source>
        <dbReference type="ARBA" id="ARBA00022763"/>
    </source>
</evidence>
<dbReference type="PROSITE" id="PS01124">
    <property type="entry name" value="HTH_ARAC_FAMILY_2"/>
    <property type="match status" value="1"/>
</dbReference>
<evidence type="ECO:0000256" key="5">
    <source>
        <dbReference type="ARBA" id="ARBA00023015"/>
    </source>
</evidence>
<organism evidence="10 11">
    <name type="scientific">Tissierella simiarum</name>
    <dbReference type="NCBI Taxonomy" id="2841534"/>
    <lineage>
        <taxon>Bacteria</taxon>
        <taxon>Bacillati</taxon>
        <taxon>Bacillota</taxon>
        <taxon>Tissierellia</taxon>
        <taxon>Tissierellales</taxon>
        <taxon>Tissierellaceae</taxon>
        <taxon>Tissierella</taxon>
    </lineage>
</organism>
<reference evidence="10 11" key="1">
    <citation type="submission" date="2021-06" db="EMBL/GenBank/DDBJ databases">
        <authorList>
            <person name="Sun Q."/>
            <person name="Li D."/>
        </authorList>
    </citation>
    <scope>NUCLEOTIDE SEQUENCE [LARGE SCALE GENOMIC DNA]</scope>
    <source>
        <strain evidence="10 11">MSJ-40</strain>
    </source>
</reference>
<evidence type="ECO:0000256" key="2">
    <source>
        <dbReference type="ARBA" id="ARBA00022723"/>
    </source>
</evidence>
<keyword evidence="4" id="KW-0862">Zinc</keyword>
<protein>
    <submittedName>
        <fullName evidence="10">Bifunctional transcriptional activator/DNA repair enzyme AdaA</fullName>
    </submittedName>
</protein>
<dbReference type="PANTHER" id="PTHR43280">
    <property type="entry name" value="ARAC-FAMILY TRANSCRIPTIONAL REGULATOR"/>
    <property type="match status" value="1"/>
</dbReference>
<evidence type="ECO:0000256" key="7">
    <source>
        <dbReference type="ARBA" id="ARBA00023163"/>
    </source>
</evidence>
<dbReference type="InterPro" id="IPR018060">
    <property type="entry name" value="HTH_AraC"/>
</dbReference>
<dbReference type="PROSITE" id="PS00041">
    <property type="entry name" value="HTH_ARAC_FAMILY_1"/>
    <property type="match status" value="1"/>
</dbReference>
<keyword evidence="8" id="KW-0234">DNA repair</keyword>
<evidence type="ECO:0000259" key="9">
    <source>
        <dbReference type="PROSITE" id="PS01124"/>
    </source>
</evidence>
<dbReference type="InterPro" id="IPR016220">
    <property type="entry name" value="Me-P-triester_DNA_alkyl-Trfase"/>
</dbReference>
<accession>A0ABS6EBT4</accession>
<keyword evidence="6" id="KW-0238">DNA-binding</keyword>
<gene>
    <name evidence="10" type="ORF">KQI42_20200</name>
</gene>
<dbReference type="Pfam" id="PF02805">
    <property type="entry name" value="Ada_Zn_binding"/>
    <property type="match status" value="1"/>
</dbReference>
<name>A0ABS6EBT4_9FIRM</name>
<dbReference type="PIRSF" id="PIRSF000408">
    <property type="entry name" value="Alkyltransferas_AdaA"/>
    <property type="match status" value="1"/>
</dbReference>
<sequence length="189" mass="21732">MLLSDEQKWKAAVDCDSSYDGQFFYGVKTTGIFCRPSCKSKSPKRDHVVFFDTAEQAQTAGFRPCKRCRPDLLKFEPKRETIEGIKKVIDEFYTDPKQLKKEIDELGISKNSMIRLFQDQLGMTPVQYINKLRIEKAKELLLNSQDTILSIALQCGFGSLSTFYRFFQHLVGMSPIQYSKLFAGKEDVK</sequence>
<dbReference type="RefSeq" id="WP_216522486.1">
    <property type="nucleotide sequence ID" value="NZ_JAHLPM010000032.1"/>
</dbReference>
<dbReference type="InterPro" id="IPR018062">
    <property type="entry name" value="HTH_AraC-typ_CS"/>
</dbReference>
<evidence type="ECO:0000256" key="4">
    <source>
        <dbReference type="ARBA" id="ARBA00022833"/>
    </source>
</evidence>
<keyword evidence="5" id="KW-0805">Transcription regulation</keyword>
<evidence type="ECO:0000256" key="1">
    <source>
        <dbReference type="ARBA" id="ARBA00022679"/>
    </source>
</evidence>
<keyword evidence="11" id="KW-1185">Reference proteome</keyword>
<evidence type="ECO:0000256" key="8">
    <source>
        <dbReference type="ARBA" id="ARBA00023204"/>
    </source>
</evidence>
<keyword evidence="7" id="KW-0804">Transcription</keyword>
<dbReference type="PANTHER" id="PTHR43280:SF28">
    <property type="entry name" value="HTH-TYPE TRANSCRIPTIONAL ACTIVATOR RHAS"/>
    <property type="match status" value="1"/>
</dbReference>
<keyword evidence="2" id="KW-0479">Metal-binding</keyword>
<evidence type="ECO:0000313" key="10">
    <source>
        <dbReference type="EMBL" id="MBU5440321.1"/>
    </source>
</evidence>
<proteinExistence type="predicted"/>
<evidence type="ECO:0000313" key="11">
    <source>
        <dbReference type="Proteomes" id="UP000749471"/>
    </source>
</evidence>
<evidence type="ECO:0000256" key="6">
    <source>
        <dbReference type="ARBA" id="ARBA00023125"/>
    </source>
</evidence>
<feature type="domain" description="HTH araC/xylS-type" evidence="9">
    <location>
        <begin position="83"/>
        <end position="181"/>
    </location>
</feature>
<dbReference type="Pfam" id="PF12833">
    <property type="entry name" value="HTH_18"/>
    <property type="match status" value="1"/>
</dbReference>
<dbReference type="SMART" id="SM00342">
    <property type="entry name" value="HTH_ARAC"/>
    <property type="match status" value="1"/>
</dbReference>